<dbReference type="EMBL" id="JAACNO010000648">
    <property type="protein sequence ID" value="KAF4146105.1"/>
    <property type="molecule type" value="Genomic_DNA"/>
</dbReference>
<feature type="transmembrane region" description="Helical" evidence="1">
    <location>
        <begin position="146"/>
        <end position="164"/>
    </location>
</feature>
<feature type="transmembrane region" description="Helical" evidence="1">
    <location>
        <begin position="51"/>
        <end position="73"/>
    </location>
</feature>
<evidence type="ECO:0000313" key="2">
    <source>
        <dbReference type="EMBL" id="KAF4146105.1"/>
    </source>
</evidence>
<dbReference type="AlphaFoldDB" id="A0A8S9UYD5"/>
<organism evidence="2 3">
    <name type="scientific">Phytophthora infestans</name>
    <name type="common">Potato late blight agent</name>
    <name type="synonym">Botrytis infestans</name>
    <dbReference type="NCBI Taxonomy" id="4787"/>
    <lineage>
        <taxon>Eukaryota</taxon>
        <taxon>Sar</taxon>
        <taxon>Stramenopiles</taxon>
        <taxon>Oomycota</taxon>
        <taxon>Peronosporomycetes</taxon>
        <taxon>Peronosporales</taxon>
        <taxon>Peronosporaceae</taxon>
        <taxon>Phytophthora</taxon>
    </lineage>
</organism>
<feature type="transmembrane region" description="Helical" evidence="1">
    <location>
        <begin position="354"/>
        <end position="381"/>
    </location>
</feature>
<reference evidence="2" key="1">
    <citation type="submission" date="2020-03" db="EMBL/GenBank/DDBJ databases">
        <title>Hybrid Assembly of Korean Phytophthora infestans isolates.</title>
        <authorList>
            <person name="Prokchorchik M."/>
            <person name="Lee Y."/>
            <person name="Seo J."/>
            <person name="Cho J.-H."/>
            <person name="Park Y.-E."/>
            <person name="Jang D.-C."/>
            <person name="Im J.-S."/>
            <person name="Choi J.-G."/>
            <person name="Park H.-J."/>
            <person name="Lee G.-B."/>
            <person name="Lee Y.-G."/>
            <person name="Hong S.-Y."/>
            <person name="Cho K."/>
            <person name="Sohn K.H."/>
        </authorList>
    </citation>
    <scope>NUCLEOTIDE SEQUENCE</scope>
    <source>
        <strain evidence="2">KR_2_A2</strain>
    </source>
</reference>
<evidence type="ECO:0008006" key="4">
    <source>
        <dbReference type="Google" id="ProtNLM"/>
    </source>
</evidence>
<protein>
    <recommendedName>
        <fullName evidence="4">Transmembrane protein</fullName>
    </recommendedName>
</protein>
<proteinExistence type="predicted"/>
<keyword evidence="1" id="KW-0812">Transmembrane</keyword>
<keyword evidence="1" id="KW-1133">Transmembrane helix</keyword>
<feature type="non-terminal residue" evidence="2">
    <location>
        <position position="1"/>
    </location>
</feature>
<feature type="transmembrane region" description="Helical" evidence="1">
    <location>
        <begin position="79"/>
        <end position="100"/>
    </location>
</feature>
<name>A0A8S9UYD5_PHYIN</name>
<feature type="transmembrane region" description="Helical" evidence="1">
    <location>
        <begin position="18"/>
        <end position="39"/>
    </location>
</feature>
<comment type="caution">
    <text evidence="2">The sequence shown here is derived from an EMBL/GenBank/DDBJ whole genome shotgun (WGS) entry which is preliminary data.</text>
</comment>
<sequence>DILPLADPAEGVSANKLFLFRDFLITSVLTFICIHQFRISAPILLYPIWRAIVNAIWISALCVGTLFTLAITIGFPMPFSLVVVTPIWIILISISMVIEWRNQIRDTPGAEIMINNVIKVWVCQVILEFIYPPYYYIFTTLPDRSQMVFALLLPVIKLAMRNVFARTVVHLTDEMPEVIVFNVEVFNALFVSYCMQNSPSVWTTLELMCVDVTMILLSMRDMESTRRGLRELEQRIDRGRNGESCCTSIGLKADNRKPNTLDRITMLVENDTNPRNNETSLNLELERIPTDMAIERRSPELVKSSRNKILDASCVASLPVHVAASKQHDSIKSAGKSLQKLSVKLRYTRKVQTLLYMAEFLLLLNYVEVVVPLVFSLYMFATYQLPNREFYSQLHGMTQSELMQTLENVMFYCLLQLVSLLLLAFILQRKLGLSPMHQLAFVLEKQYSGVQTRLVFWVFYNVQASLQHYGYDYTFRFLWLSNTTDTIAGRSGQT</sequence>
<dbReference type="Proteomes" id="UP000704712">
    <property type="component" value="Unassembled WGS sequence"/>
</dbReference>
<feature type="transmembrane region" description="Helical" evidence="1">
    <location>
        <begin position="409"/>
        <end position="427"/>
    </location>
</feature>
<accession>A0A8S9UYD5</accession>
<evidence type="ECO:0000313" key="3">
    <source>
        <dbReference type="Proteomes" id="UP000704712"/>
    </source>
</evidence>
<feature type="transmembrane region" description="Helical" evidence="1">
    <location>
        <begin position="112"/>
        <end position="134"/>
    </location>
</feature>
<evidence type="ECO:0000256" key="1">
    <source>
        <dbReference type="SAM" id="Phobius"/>
    </source>
</evidence>
<gene>
    <name evidence="2" type="ORF">GN958_ATG04771</name>
</gene>
<keyword evidence="1" id="KW-0472">Membrane</keyword>